<keyword evidence="1" id="KW-1133">Transmembrane helix</keyword>
<sequence length="131" mass="15326">MTSWRMYLYILRQSDRMCNEDCLTGKGDVMGGTSCRNRWAVLHTSTTKKYNLLVFSLNGLAVFQRYVLFIVMFSSMHLYILSCNTYSISYARFKSICPVNLMLFMLPIYASYFPIYASSVTCYFYVQRPII</sequence>
<evidence type="ECO:0000256" key="1">
    <source>
        <dbReference type="SAM" id="Phobius"/>
    </source>
</evidence>
<reference evidence="2" key="1">
    <citation type="submission" date="2016-01" db="EMBL/GenBank/DDBJ databases">
        <title>Reference transcriptome for the parasite Schistocephalus solidus: insights into the molecular evolution of parasitism.</title>
        <authorList>
            <person name="Hebert F.O."/>
            <person name="Grambauer S."/>
            <person name="Barber I."/>
            <person name="Landry C.R."/>
            <person name="Aubin-Horth N."/>
        </authorList>
    </citation>
    <scope>NUCLEOTIDE SEQUENCE</scope>
</reference>
<feature type="transmembrane region" description="Helical" evidence="1">
    <location>
        <begin position="52"/>
        <end position="81"/>
    </location>
</feature>
<gene>
    <name evidence="2" type="ORF">TR105122</name>
</gene>
<feature type="transmembrane region" description="Helical" evidence="1">
    <location>
        <begin position="101"/>
        <end position="126"/>
    </location>
</feature>
<keyword evidence="1" id="KW-0472">Membrane</keyword>
<dbReference type="AlphaFoldDB" id="A0A0X3PK61"/>
<keyword evidence="1" id="KW-0812">Transmembrane</keyword>
<name>A0A0X3PK61_SCHSO</name>
<protein>
    <submittedName>
        <fullName evidence="2">Uncharacterized protein</fullName>
    </submittedName>
</protein>
<proteinExistence type="predicted"/>
<organism evidence="2">
    <name type="scientific">Schistocephalus solidus</name>
    <name type="common">Tapeworm</name>
    <dbReference type="NCBI Taxonomy" id="70667"/>
    <lineage>
        <taxon>Eukaryota</taxon>
        <taxon>Metazoa</taxon>
        <taxon>Spiralia</taxon>
        <taxon>Lophotrochozoa</taxon>
        <taxon>Platyhelminthes</taxon>
        <taxon>Cestoda</taxon>
        <taxon>Eucestoda</taxon>
        <taxon>Diphyllobothriidea</taxon>
        <taxon>Diphyllobothriidae</taxon>
        <taxon>Schistocephalus</taxon>
    </lineage>
</organism>
<dbReference type="EMBL" id="GEEE01010900">
    <property type="protein sequence ID" value="JAP52325.1"/>
    <property type="molecule type" value="Transcribed_RNA"/>
</dbReference>
<accession>A0A0X3PK61</accession>
<evidence type="ECO:0000313" key="2">
    <source>
        <dbReference type="EMBL" id="JAP52325.1"/>
    </source>
</evidence>